<dbReference type="SMART" id="SM00043">
    <property type="entry name" value="CY"/>
    <property type="match status" value="1"/>
</dbReference>
<reference evidence="5" key="1">
    <citation type="submission" date="2022-08" db="EMBL/GenBank/DDBJ databases">
        <authorList>
            <person name="Gutierrez-Valencia J."/>
        </authorList>
    </citation>
    <scope>NUCLEOTIDE SEQUENCE</scope>
</reference>
<accession>A0AAV0GP28</accession>
<dbReference type="AlphaFoldDB" id="A0AAV0GP28"/>
<dbReference type="Proteomes" id="UP001154282">
    <property type="component" value="Unassembled WGS sequence"/>
</dbReference>
<feature type="signal peptide" evidence="3">
    <location>
        <begin position="1"/>
        <end position="22"/>
    </location>
</feature>
<keyword evidence="6" id="KW-1185">Reference proteome</keyword>
<evidence type="ECO:0000256" key="2">
    <source>
        <dbReference type="ARBA" id="ARBA00022704"/>
    </source>
</evidence>
<dbReference type="InterPro" id="IPR000010">
    <property type="entry name" value="Cystatin_dom"/>
</dbReference>
<dbReference type="PANTHER" id="PTHR47364">
    <property type="entry name" value="CYSTEINE PROTEINASE INHIBITOR 5"/>
    <property type="match status" value="1"/>
</dbReference>
<dbReference type="GO" id="GO:0004869">
    <property type="term" value="F:cysteine-type endopeptidase inhibitor activity"/>
    <property type="evidence" value="ECO:0007669"/>
    <property type="project" value="UniProtKB-KW"/>
</dbReference>
<name>A0AAV0GP28_9ROSI</name>
<feature type="chain" id="PRO_5043931045" description="Cystatin domain-containing protein" evidence="3">
    <location>
        <begin position="23"/>
        <end position="122"/>
    </location>
</feature>
<sequence length="122" mass="13494">MKPITFLVAITTVAVILSTVGAMPGGWQPIKNTNDERVKMVAQYAVYVYNFKNDYKYPLRLVNVRSGQVQFVNGVNYRLIITVAPTYGLDSEGIVYGTEVSVSPNRNTAGLKYFAPINKGLN</sequence>
<dbReference type="SUPFAM" id="SSF54403">
    <property type="entry name" value="Cystatin/monellin"/>
    <property type="match status" value="1"/>
</dbReference>
<evidence type="ECO:0000313" key="6">
    <source>
        <dbReference type="Proteomes" id="UP001154282"/>
    </source>
</evidence>
<organism evidence="5 6">
    <name type="scientific">Linum tenue</name>
    <dbReference type="NCBI Taxonomy" id="586396"/>
    <lineage>
        <taxon>Eukaryota</taxon>
        <taxon>Viridiplantae</taxon>
        <taxon>Streptophyta</taxon>
        <taxon>Embryophyta</taxon>
        <taxon>Tracheophyta</taxon>
        <taxon>Spermatophyta</taxon>
        <taxon>Magnoliopsida</taxon>
        <taxon>eudicotyledons</taxon>
        <taxon>Gunneridae</taxon>
        <taxon>Pentapetalae</taxon>
        <taxon>rosids</taxon>
        <taxon>fabids</taxon>
        <taxon>Malpighiales</taxon>
        <taxon>Linaceae</taxon>
        <taxon>Linum</taxon>
    </lineage>
</organism>
<comment type="caution">
    <text evidence="5">The sequence shown here is derived from an EMBL/GenBank/DDBJ whole genome shotgun (WGS) entry which is preliminary data.</text>
</comment>
<dbReference type="CDD" id="cd00042">
    <property type="entry name" value="CY"/>
    <property type="match status" value="1"/>
</dbReference>
<feature type="domain" description="Cystatin" evidence="4">
    <location>
        <begin position="22"/>
        <end position="114"/>
    </location>
</feature>
<evidence type="ECO:0000256" key="1">
    <source>
        <dbReference type="ARBA" id="ARBA00022690"/>
    </source>
</evidence>
<evidence type="ECO:0000313" key="5">
    <source>
        <dbReference type="EMBL" id="CAI0374398.1"/>
    </source>
</evidence>
<dbReference type="Gene3D" id="3.10.450.10">
    <property type="match status" value="1"/>
</dbReference>
<evidence type="ECO:0000259" key="4">
    <source>
        <dbReference type="SMART" id="SM00043"/>
    </source>
</evidence>
<dbReference type="EMBL" id="CAMGYJ010000002">
    <property type="protein sequence ID" value="CAI0374398.1"/>
    <property type="molecule type" value="Genomic_DNA"/>
</dbReference>
<dbReference type="InterPro" id="IPR046350">
    <property type="entry name" value="Cystatin_sf"/>
</dbReference>
<dbReference type="PANTHER" id="PTHR47364:SF2">
    <property type="entry name" value="CYSTEINE PROTEINASE INHIBITOR 5"/>
    <property type="match status" value="1"/>
</dbReference>
<proteinExistence type="predicted"/>
<protein>
    <recommendedName>
        <fullName evidence="4">Cystatin domain-containing protein</fullName>
    </recommendedName>
</protein>
<gene>
    <name evidence="5" type="ORF">LITE_LOCUS180</name>
</gene>
<evidence type="ECO:0000256" key="3">
    <source>
        <dbReference type="SAM" id="SignalP"/>
    </source>
</evidence>
<keyword evidence="2" id="KW-0789">Thiol protease inhibitor</keyword>
<keyword evidence="3" id="KW-0732">Signal</keyword>
<keyword evidence="1" id="KW-0646">Protease inhibitor</keyword>
<dbReference type="Pfam" id="PF16845">
    <property type="entry name" value="SQAPI"/>
    <property type="match status" value="1"/>
</dbReference>